<accession>A0A428RSC1</accession>
<dbReference type="AlphaFoldDB" id="A0A428RSC1"/>
<dbReference type="EMBL" id="NKCK01000532">
    <property type="protein sequence ID" value="RSL80428.1"/>
    <property type="molecule type" value="Genomic_DNA"/>
</dbReference>
<dbReference type="Proteomes" id="UP000287144">
    <property type="component" value="Unassembled WGS sequence"/>
</dbReference>
<feature type="non-terminal residue" evidence="1">
    <location>
        <position position="1"/>
    </location>
</feature>
<evidence type="ECO:0000313" key="2">
    <source>
        <dbReference type="Proteomes" id="UP000287144"/>
    </source>
</evidence>
<protein>
    <submittedName>
        <fullName evidence="1">Uncharacterized protein</fullName>
    </submittedName>
</protein>
<organism evidence="1 2">
    <name type="scientific">Fusarium oligoseptatum</name>
    <dbReference type="NCBI Taxonomy" id="2604345"/>
    <lineage>
        <taxon>Eukaryota</taxon>
        <taxon>Fungi</taxon>
        <taxon>Dikarya</taxon>
        <taxon>Ascomycota</taxon>
        <taxon>Pezizomycotina</taxon>
        <taxon>Sordariomycetes</taxon>
        <taxon>Hypocreomycetidae</taxon>
        <taxon>Hypocreales</taxon>
        <taxon>Nectriaceae</taxon>
        <taxon>Fusarium</taxon>
        <taxon>Fusarium solani species complex</taxon>
    </lineage>
</organism>
<gene>
    <name evidence="1" type="ORF">CEP52_017390</name>
</gene>
<reference evidence="1 2" key="1">
    <citation type="submission" date="2017-06" db="EMBL/GenBank/DDBJ databases">
        <title>Comparative genomic analysis of Ambrosia Fusariam Clade fungi.</title>
        <authorList>
            <person name="Stajich J.E."/>
            <person name="Carrillo J."/>
            <person name="Kijimoto T."/>
            <person name="Eskalen A."/>
            <person name="O'Donnell K."/>
            <person name="Kasson M."/>
        </authorList>
    </citation>
    <scope>NUCLEOTIDE SEQUENCE [LARGE SCALE GENOMIC DNA]</scope>
    <source>
        <strain evidence="1 2">NRRL62579</strain>
    </source>
</reference>
<name>A0A428RSC1_9HYPO</name>
<evidence type="ECO:0000313" key="1">
    <source>
        <dbReference type="EMBL" id="RSL80428.1"/>
    </source>
</evidence>
<sequence length="252" mass="27609">QQQDGAYALFRFFRSFHVRFCAHTSLQAPAKKSAKKGGAQARRTRLNAKKAAAAKKNPVASSSATGNASAVRYTANNPPPGWAPEPLDPPCENCLRGVIAGKRDGLSRCVTVYGVSDRCRSCFNSGHHCDSCRAALAPFAKRYVVAHEYIDQNIPWEDEVDSDYDYDSDDEREVKWERRLRLKCLRTVLDLLDEDEGNHNFFEPSDYVTAAQGAANGGSGAAGDGLGAVVSQMISQQVQQVMQSTPQRNPQP</sequence>
<comment type="caution">
    <text evidence="1">The sequence shown here is derived from an EMBL/GenBank/DDBJ whole genome shotgun (WGS) entry which is preliminary data.</text>
</comment>
<keyword evidence="2" id="KW-1185">Reference proteome</keyword>
<proteinExistence type="predicted"/>